<sequence>MWGKSKPKPEAAATELSPAADEYKVQAEDTIFLILGQSGAGKSTFINHAIGEHVASVGENLSSHTVHIRPYSMTLDSGRRIVLVDTPGFNDTYASDREIMQRIIDWLSTRCSPKMKFAGIIYLHEIIQTRTDPETNLMHPTKLSKPEAPKYVILVTVKWKEMKDPESVGKLRETQLKAQWKKMSDHGSQMSRFEDTTESARAIIDMFQVDPIEVEEIQEELRRILALLPPQAADRKDHGEGFISKLFGKLTNRRRRRLRTSKRSGTP</sequence>
<reference evidence="2 3" key="1">
    <citation type="journal article" date="2020" name="ISME J.">
        <title>Uncovering the hidden diversity of litter-decomposition mechanisms in mushroom-forming fungi.</title>
        <authorList>
            <person name="Floudas D."/>
            <person name="Bentzer J."/>
            <person name="Ahren D."/>
            <person name="Johansson T."/>
            <person name="Persson P."/>
            <person name="Tunlid A."/>
        </authorList>
    </citation>
    <scope>NUCLEOTIDE SEQUENCE [LARGE SCALE GENOMIC DNA]</scope>
    <source>
        <strain evidence="2 3">CBS 661.87</strain>
    </source>
</reference>
<dbReference type="InterPro" id="IPR027417">
    <property type="entry name" value="P-loop_NTPase"/>
</dbReference>
<gene>
    <name evidence="2" type="ORF">D9615_003442</name>
</gene>
<dbReference type="Proteomes" id="UP000565441">
    <property type="component" value="Unassembled WGS sequence"/>
</dbReference>
<dbReference type="CDD" id="cd00882">
    <property type="entry name" value="Ras_like_GTPase"/>
    <property type="match status" value="1"/>
</dbReference>
<dbReference type="Gene3D" id="3.40.50.300">
    <property type="entry name" value="P-loop containing nucleotide triphosphate hydrolases"/>
    <property type="match status" value="1"/>
</dbReference>
<evidence type="ECO:0000259" key="1">
    <source>
        <dbReference type="Pfam" id="PF01926"/>
    </source>
</evidence>
<evidence type="ECO:0000313" key="2">
    <source>
        <dbReference type="EMBL" id="KAF5384283.1"/>
    </source>
</evidence>
<dbReference type="EMBL" id="JAACJP010000005">
    <property type="protein sequence ID" value="KAF5384283.1"/>
    <property type="molecule type" value="Genomic_DNA"/>
</dbReference>
<dbReference type="AlphaFoldDB" id="A0A8H5HJ38"/>
<organism evidence="2 3">
    <name type="scientific">Tricholomella constricta</name>
    <dbReference type="NCBI Taxonomy" id="117010"/>
    <lineage>
        <taxon>Eukaryota</taxon>
        <taxon>Fungi</taxon>
        <taxon>Dikarya</taxon>
        <taxon>Basidiomycota</taxon>
        <taxon>Agaricomycotina</taxon>
        <taxon>Agaricomycetes</taxon>
        <taxon>Agaricomycetidae</taxon>
        <taxon>Agaricales</taxon>
        <taxon>Tricholomatineae</taxon>
        <taxon>Lyophyllaceae</taxon>
        <taxon>Tricholomella</taxon>
    </lineage>
</organism>
<dbReference type="SUPFAM" id="SSF52540">
    <property type="entry name" value="P-loop containing nucleoside triphosphate hydrolases"/>
    <property type="match status" value="1"/>
</dbReference>
<dbReference type="GO" id="GO:0005525">
    <property type="term" value="F:GTP binding"/>
    <property type="evidence" value="ECO:0007669"/>
    <property type="project" value="InterPro"/>
</dbReference>
<comment type="caution">
    <text evidence="2">The sequence shown here is derived from an EMBL/GenBank/DDBJ whole genome shotgun (WGS) entry which is preliminary data.</text>
</comment>
<dbReference type="OrthoDB" id="3255035at2759"/>
<keyword evidence="3" id="KW-1185">Reference proteome</keyword>
<name>A0A8H5HJ38_9AGAR</name>
<evidence type="ECO:0000313" key="3">
    <source>
        <dbReference type="Proteomes" id="UP000565441"/>
    </source>
</evidence>
<proteinExistence type="predicted"/>
<accession>A0A8H5HJ38</accession>
<feature type="domain" description="G" evidence="1">
    <location>
        <begin position="33"/>
        <end position="100"/>
    </location>
</feature>
<dbReference type="InterPro" id="IPR006073">
    <property type="entry name" value="GTP-bd"/>
</dbReference>
<protein>
    <recommendedName>
        <fullName evidence="1">G domain-containing protein</fullName>
    </recommendedName>
</protein>
<dbReference type="Pfam" id="PF01926">
    <property type="entry name" value="MMR_HSR1"/>
    <property type="match status" value="1"/>
</dbReference>